<dbReference type="InterPro" id="IPR010252">
    <property type="entry name" value="HutF"/>
</dbReference>
<evidence type="ECO:0000259" key="5">
    <source>
        <dbReference type="Pfam" id="PF01979"/>
    </source>
</evidence>
<dbReference type="Gene3D" id="2.30.40.10">
    <property type="entry name" value="Urease, subunit C, domain 1"/>
    <property type="match status" value="1"/>
</dbReference>
<dbReference type="InterPro" id="IPR051607">
    <property type="entry name" value="Metallo-dep_hydrolases"/>
</dbReference>
<keyword evidence="2" id="KW-0479">Metal-binding</keyword>
<evidence type="ECO:0000256" key="2">
    <source>
        <dbReference type="ARBA" id="ARBA00022723"/>
    </source>
</evidence>
<dbReference type="InterPro" id="IPR032466">
    <property type="entry name" value="Metal_Hydrolase"/>
</dbReference>
<protein>
    <submittedName>
        <fullName evidence="6">Formimidoylglutamate deiminase</fullName>
    </submittedName>
</protein>
<keyword evidence="3" id="KW-0378">Hydrolase</keyword>
<name>A0A285NMY6_9HYPH</name>
<dbReference type="EMBL" id="OBEL01000001">
    <property type="protein sequence ID" value="SNZ09226.1"/>
    <property type="molecule type" value="Genomic_DNA"/>
</dbReference>
<comment type="cofactor">
    <cofactor evidence="1">
        <name>Zn(2+)</name>
        <dbReference type="ChEBI" id="CHEBI:29105"/>
    </cofactor>
</comment>
<evidence type="ECO:0000256" key="4">
    <source>
        <dbReference type="ARBA" id="ARBA00022833"/>
    </source>
</evidence>
<dbReference type="Pfam" id="PF01979">
    <property type="entry name" value="Amidohydro_1"/>
    <property type="match status" value="1"/>
</dbReference>
<keyword evidence="7" id="KW-1185">Reference proteome</keyword>
<sequence length="458" mass="50924">MAGGFHFKQVLTEQGWMHDVSIQIDDNGHIESLVQDANSSAYPVFKNPVIPGMPNLHSHSFQYAMAGLSEIRKNPVDSFWSWREMMYYFALNVSPEDLQAITAKLYMDLLKGGYTEIAEFHYLHNDMDGSYYACPQELSASIIHAAERTGLNLTHLPVFYAHANFGGLAPEDAQKRFINSRDQYVLLLEELKKQHPSHNLGIAPHSLRAVTEDEMTWLMELRSSLVPDCPVHIHIAEQTKEVQDSIAYSGMRSVAALMNQAPVDEKWCLIHATHLDDSEVKAIAKSGATAGLCPLTESNLGDGIFRGTDFMNAGGHFGIGSDSNICTEAMQELRTLEYSQRLERRQRNVFCSDAYPNNGTNLWVNAAKGGARACGREIGRIAVGARADFVEISYDRDGIMAAVSPEAVLDFHIFSGQQAEIRDVYVAGNRVIEAGRHPLEDSINSAYIFALQRLAQKL</sequence>
<dbReference type="GO" id="GO:0019239">
    <property type="term" value="F:deaminase activity"/>
    <property type="evidence" value="ECO:0007669"/>
    <property type="project" value="TreeGrafter"/>
</dbReference>
<dbReference type="NCBIfam" id="TIGR02022">
    <property type="entry name" value="hutF"/>
    <property type="match status" value="1"/>
</dbReference>
<dbReference type="Gene3D" id="3.20.20.140">
    <property type="entry name" value="Metal-dependent hydrolases"/>
    <property type="match status" value="1"/>
</dbReference>
<evidence type="ECO:0000313" key="6">
    <source>
        <dbReference type="EMBL" id="SNZ09226.1"/>
    </source>
</evidence>
<evidence type="ECO:0000313" key="7">
    <source>
        <dbReference type="Proteomes" id="UP000219439"/>
    </source>
</evidence>
<dbReference type="GO" id="GO:0046872">
    <property type="term" value="F:metal ion binding"/>
    <property type="evidence" value="ECO:0007669"/>
    <property type="project" value="UniProtKB-KW"/>
</dbReference>
<proteinExistence type="predicted"/>
<reference evidence="6 7" key="1">
    <citation type="submission" date="2017-09" db="EMBL/GenBank/DDBJ databases">
        <authorList>
            <person name="Ehlers B."/>
            <person name="Leendertz F.H."/>
        </authorList>
    </citation>
    <scope>NUCLEOTIDE SEQUENCE [LARGE SCALE GENOMIC DNA]</scope>
    <source>
        <strain evidence="6 7">DSM 18289</strain>
    </source>
</reference>
<dbReference type="PANTHER" id="PTHR11271">
    <property type="entry name" value="GUANINE DEAMINASE"/>
    <property type="match status" value="1"/>
</dbReference>
<gene>
    <name evidence="6" type="ORF">SAMN06265368_1969</name>
</gene>
<dbReference type="OrthoDB" id="9796020at2"/>
<feature type="domain" description="Amidohydrolase-related" evidence="5">
    <location>
        <begin position="49"/>
        <end position="431"/>
    </location>
</feature>
<accession>A0A285NMY6</accession>
<dbReference type="InterPro" id="IPR011059">
    <property type="entry name" value="Metal-dep_hydrolase_composite"/>
</dbReference>
<dbReference type="NCBIfam" id="NF006684">
    <property type="entry name" value="PRK09229.1-5"/>
    <property type="match status" value="1"/>
</dbReference>
<dbReference type="AlphaFoldDB" id="A0A285NMY6"/>
<dbReference type="SUPFAM" id="SSF51556">
    <property type="entry name" value="Metallo-dependent hydrolases"/>
    <property type="match status" value="1"/>
</dbReference>
<dbReference type="RefSeq" id="WP_097153067.1">
    <property type="nucleotide sequence ID" value="NZ_OBEL01000001.1"/>
</dbReference>
<evidence type="ECO:0000256" key="3">
    <source>
        <dbReference type="ARBA" id="ARBA00022801"/>
    </source>
</evidence>
<keyword evidence="4" id="KW-0862">Zinc</keyword>
<dbReference type="InterPro" id="IPR006680">
    <property type="entry name" value="Amidohydro-rel"/>
</dbReference>
<dbReference type="PANTHER" id="PTHR11271:SF48">
    <property type="entry name" value="AMIDOHYDROLASE-RELATED DOMAIN-CONTAINING PROTEIN"/>
    <property type="match status" value="1"/>
</dbReference>
<organism evidence="6 7">
    <name type="scientific">Cohaesibacter gelatinilyticus</name>
    <dbReference type="NCBI Taxonomy" id="372072"/>
    <lineage>
        <taxon>Bacteria</taxon>
        <taxon>Pseudomonadati</taxon>
        <taxon>Pseudomonadota</taxon>
        <taxon>Alphaproteobacteria</taxon>
        <taxon>Hyphomicrobiales</taxon>
        <taxon>Cohaesibacteraceae</taxon>
    </lineage>
</organism>
<dbReference type="SUPFAM" id="SSF51338">
    <property type="entry name" value="Composite domain of metallo-dependent hydrolases"/>
    <property type="match status" value="1"/>
</dbReference>
<dbReference type="Proteomes" id="UP000219439">
    <property type="component" value="Unassembled WGS sequence"/>
</dbReference>
<evidence type="ECO:0000256" key="1">
    <source>
        <dbReference type="ARBA" id="ARBA00001947"/>
    </source>
</evidence>
<dbReference type="GO" id="GO:0005829">
    <property type="term" value="C:cytosol"/>
    <property type="evidence" value="ECO:0007669"/>
    <property type="project" value="TreeGrafter"/>
</dbReference>